<dbReference type="SUPFAM" id="SSF64307">
    <property type="entry name" value="SirA-like"/>
    <property type="match status" value="1"/>
</dbReference>
<sequence length="128" mass="14198">MKGNKIVKVDCRGLSCPEPVIRTKKAIEAIKTGSIVVPVDRETAKENIVRLAKNFGCDVSSKEKEGIFEIRITKGGVRKRMEEAGTEILVCGTCLDFSEMKDKLKVGRVSNVYEITEILLASEKVLRI</sequence>
<gene>
    <name evidence="3" type="ORF">ENX07_01140</name>
</gene>
<feature type="domain" description="UPF0033" evidence="2">
    <location>
        <begin position="9"/>
        <end position="33"/>
    </location>
</feature>
<comment type="similarity">
    <text evidence="1">Belongs to the sulfur carrier protein TusA family.</text>
</comment>
<dbReference type="PROSITE" id="PS01148">
    <property type="entry name" value="UPF0033"/>
    <property type="match status" value="1"/>
</dbReference>
<dbReference type="Gene3D" id="3.30.110.40">
    <property type="entry name" value="TusA-like domain"/>
    <property type="match status" value="1"/>
</dbReference>
<protein>
    <recommendedName>
        <fullName evidence="2">UPF0033 domain-containing protein</fullName>
    </recommendedName>
</protein>
<comment type="caution">
    <text evidence="3">The sequence shown here is derived from an EMBL/GenBank/DDBJ whole genome shotgun (WGS) entry which is preliminary data.</text>
</comment>
<evidence type="ECO:0000313" key="3">
    <source>
        <dbReference type="EMBL" id="HGE98667.1"/>
    </source>
</evidence>
<name>A0A7C3UY97_UNCW3</name>
<dbReference type="EMBL" id="DTMQ01000009">
    <property type="protein sequence ID" value="HGE98667.1"/>
    <property type="molecule type" value="Genomic_DNA"/>
</dbReference>
<accession>A0A7C3UY97</accession>
<dbReference type="Pfam" id="PF01206">
    <property type="entry name" value="TusA"/>
    <property type="match status" value="1"/>
</dbReference>
<dbReference type="PANTHER" id="PTHR33279">
    <property type="entry name" value="SULFUR CARRIER PROTEIN YEDF-RELATED"/>
    <property type="match status" value="1"/>
</dbReference>
<evidence type="ECO:0000259" key="2">
    <source>
        <dbReference type="PROSITE" id="PS01148"/>
    </source>
</evidence>
<dbReference type="CDD" id="cd03421">
    <property type="entry name" value="SirA_like_N"/>
    <property type="match status" value="1"/>
</dbReference>
<proteinExistence type="inferred from homology"/>
<organism evidence="3">
    <name type="scientific">candidate division WOR-3 bacterium</name>
    <dbReference type="NCBI Taxonomy" id="2052148"/>
    <lineage>
        <taxon>Bacteria</taxon>
        <taxon>Bacteria division WOR-3</taxon>
    </lineage>
</organism>
<dbReference type="PANTHER" id="PTHR33279:SF6">
    <property type="entry name" value="SULFUR CARRIER PROTEIN YEDF-RELATED"/>
    <property type="match status" value="1"/>
</dbReference>
<dbReference type="InterPro" id="IPR036868">
    <property type="entry name" value="TusA-like_sf"/>
</dbReference>
<dbReference type="InterPro" id="IPR001455">
    <property type="entry name" value="TusA-like"/>
</dbReference>
<evidence type="ECO:0000256" key="1">
    <source>
        <dbReference type="ARBA" id="ARBA00008984"/>
    </source>
</evidence>
<reference evidence="3" key="1">
    <citation type="journal article" date="2020" name="mSystems">
        <title>Genome- and Community-Level Interaction Insights into Carbon Utilization and Element Cycling Functions of Hydrothermarchaeota in Hydrothermal Sediment.</title>
        <authorList>
            <person name="Zhou Z."/>
            <person name="Liu Y."/>
            <person name="Xu W."/>
            <person name="Pan J."/>
            <person name="Luo Z.H."/>
            <person name="Li M."/>
        </authorList>
    </citation>
    <scope>NUCLEOTIDE SEQUENCE [LARGE SCALE GENOMIC DNA]</scope>
    <source>
        <strain evidence="3">SpSt-906</strain>
    </source>
</reference>
<dbReference type="AlphaFoldDB" id="A0A7C3UY97"/>